<organism evidence="1 2">
    <name type="scientific">Streptomyces lasiicapitis</name>
    <dbReference type="NCBI Taxonomy" id="1923961"/>
    <lineage>
        <taxon>Bacteria</taxon>
        <taxon>Bacillati</taxon>
        <taxon>Actinomycetota</taxon>
        <taxon>Actinomycetes</taxon>
        <taxon>Kitasatosporales</taxon>
        <taxon>Streptomycetaceae</taxon>
        <taxon>Streptomyces</taxon>
    </lineage>
</organism>
<evidence type="ECO:0000313" key="1">
    <source>
        <dbReference type="EMBL" id="GGO38502.1"/>
    </source>
</evidence>
<dbReference type="Proteomes" id="UP000656881">
    <property type="component" value="Unassembled WGS sequence"/>
</dbReference>
<sequence length="96" mass="10303">MDTRNRAGGAAPDRVDIDASVQRVDAACRELVLRVLVTPRGTLAEADGFSPARTLTMQNSSSIRRDLTFPAHSRIATVDVPVTLTSGSITDYPFDA</sequence>
<evidence type="ECO:0000313" key="2">
    <source>
        <dbReference type="Proteomes" id="UP000656881"/>
    </source>
</evidence>
<protein>
    <submittedName>
        <fullName evidence="1">Uncharacterized protein</fullName>
    </submittedName>
</protein>
<dbReference type="InterPro" id="IPR027948">
    <property type="entry name" value="DUF4436"/>
</dbReference>
<accession>A0ABQ2LKN9</accession>
<name>A0ABQ2LKN9_9ACTN</name>
<comment type="caution">
    <text evidence="1">The sequence shown here is derived from an EMBL/GenBank/DDBJ whole genome shotgun (WGS) entry which is preliminary data.</text>
</comment>
<keyword evidence="2" id="KW-1185">Reference proteome</keyword>
<proteinExistence type="predicted"/>
<gene>
    <name evidence="1" type="ORF">GCM10012286_13620</name>
</gene>
<dbReference type="EMBL" id="BMNG01000003">
    <property type="protein sequence ID" value="GGO38502.1"/>
    <property type="molecule type" value="Genomic_DNA"/>
</dbReference>
<dbReference type="Pfam" id="PF14494">
    <property type="entry name" value="DUF4436"/>
    <property type="match status" value="1"/>
</dbReference>
<reference evidence="2" key="1">
    <citation type="journal article" date="2019" name="Int. J. Syst. Evol. Microbiol.">
        <title>The Global Catalogue of Microorganisms (GCM) 10K type strain sequencing project: providing services to taxonomists for standard genome sequencing and annotation.</title>
        <authorList>
            <consortium name="The Broad Institute Genomics Platform"/>
            <consortium name="The Broad Institute Genome Sequencing Center for Infectious Disease"/>
            <person name="Wu L."/>
            <person name="Ma J."/>
        </authorList>
    </citation>
    <scope>NUCLEOTIDE SEQUENCE [LARGE SCALE GENOMIC DNA]</scope>
    <source>
        <strain evidence="2">CGMCC 4.7349</strain>
    </source>
</reference>